<accession>A0A9P5V939</accession>
<evidence type="ECO:0000313" key="2">
    <source>
        <dbReference type="Proteomes" id="UP000748756"/>
    </source>
</evidence>
<evidence type="ECO:0000313" key="1">
    <source>
        <dbReference type="EMBL" id="KAF9147895.1"/>
    </source>
</evidence>
<dbReference type="InterPro" id="IPR032675">
    <property type="entry name" value="LRR_dom_sf"/>
</dbReference>
<name>A0A9P5V939_9FUNG</name>
<sequence length="314" mass="35223">LLRRRPSLSTLKVSYLDGGDYFSAIRYFRQCDNFDLKVAKGVASDITEKQWAWFFGGNAYGQTSSSSSLKLTLAPSDESTASATTTATKASGGLSLNFGYSSVHNITNKIAKTISQFPIMSHQLTGLTIHRALSLSYTGAQALFYGCPNLRVLTLGHSTILGILFQSSIPWACCNTLSTLSLSNLDMGYRGQEFASAARHHIRQLPELKYLNLGEKWVIADMVMDTSSSSEDMARGERLYTMAGSNDAMVWPKMTYFSFQCPQRYVTLPEFKVMLSMFPVTTRIESWFNAYEEDDWIPVYRPDLEYIRTCDDCE</sequence>
<dbReference type="Proteomes" id="UP000748756">
    <property type="component" value="Unassembled WGS sequence"/>
</dbReference>
<keyword evidence="2" id="KW-1185">Reference proteome</keyword>
<dbReference type="OrthoDB" id="2425038at2759"/>
<dbReference type="Gene3D" id="3.80.10.10">
    <property type="entry name" value="Ribonuclease Inhibitor"/>
    <property type="match status" value="1"/>
</dbReference>
<gene>
    <name evidence="1" type="ORF">BG015_010384</name>
</gene>
<organism evidence="1 2">
    <name type="scientific">Linnemannia schmuckeri</name>
    <dbReference type="NCBI Taxonomy" id="64567"/>
    <lineage>
        <taxon>Eukaryota</taxon>
        <taxon>Fungi</taxon>
        <taxon>Fungi incertae sedis</taxon>
        <taxon>Mucoromycota</taxon>
        <taxon>Mortierellomycotina</taxon>
        <taxon>Mortierellomycetes</taxon>
        <taxon>Mortierellales</taxon>
        <taxon>Mortierellaceae</taxon>
        <taxon>Linnemannia</taxon>
    </lineage>
</organism>
<feature type="non-terminal residue" evidence="1">
    <location>
        <position position="1"/>
    </location>
</feature>
<proteinExistence type="predicted"/>
<comment type="caution">
    <text evidence="1">The sequence shown here is derived from an EMBL/GenBank/DDBJ whole genome shotgun (WGS) entry which is preliminary data.</text>
</comment>
<protein>
    <submittedName>
        <fullName evidence="1">Uncharacterized protein</fullName>
    </submittedName>
</protein>
<reference evidence="1" key="1">
    <citation type="journal article" date="2020" name="Fungal Divers.">
        <title>Resolving the Mortierellaceae phylogeny through synthesis of multi-gene phylogenetics and phylogenomics.</title>
        <authorList>
            <person name="Vandepol N."/>
            <person name="Liber J."/>
            <person name="Desiro A."/>
            <person name="Na H."/>
            <person name="Kennedy M."/>
            <person name="Barry K."/>
            <person name="Grigoriev I.V."/>
            <person name="Miller A.N."/>
            <person name="O'Donnell K."/>
            <person name="Stajich J.E."/>
            <person name="Bonito G."/>
        </authorList>
    </citation>
    <scope>NUCLEOTIDE SEQUENCE</scope>
    <source>
        <strain evidence="1">NRRL 6426</strain>
    </source>
</reference>
<dbReference type="SUPFAM" id="SSF52047">
    <property type="entry name" value="RNI-like"/>
    <property type="match status" value="1"/>
</dbReference>
<dbReference type="AlphaFoldDB" id="A0A9P5V939"/>
<dbReference type="EMBL" id="JAAAUQ010000737">
    <property type="protein sequence ID" value="KAF9147895.1"/>
    <property type="molecule type" value="Genomic_DNA"/>
</dbReference>